<keyword evidence="3 7" id="KW-0812">Transmembrane</keyword>
<dbReference type="PANTHER" id="PTHR21535">
    <property type="entry name" value="MAGNESIUM AND COBALT TRANSPORT PROTEIN/MITOCHONDRIAL IMPORT INNER MEMBRANE TRANSLOCASE SUBUNIT TIM8"/>
    <property type="match status" value="1"/>
</dbReference>
<dbReference type="GO" id="GO:0015095">
    <property type="term" value="F:magnesium ion transmembrane transporter activity"/>
    <property type="evidence" value="ECO:0007669"/>
    <property type="project" value="InterPro"/>
</dbReference>
<dbReference type="InterPro" id="IPR044089">
    <property type="entry name" value="Alr1-like"/>
</dbReference>
<dbReference type="InterPro" id="IPR045861">
    <property type="entry name" value="CorA_cytoplasmic_dom"/>
</dbReference>
<dbReference type="AlphaFoldDB" id="A0A168BVU0"/>
<dbReference type="InterPro" id="IPR002523">
    <property type="entry name" value="MgTranspt_CorA/ZnTranspt_ZntB"/>
</dbReference>
<feature type="region of interest" description="Disordered" evidence="6">
    <location>
        <begin position="165"/>
        <end position="241"/>
    </location>
</feature>
<dbReference type="EMBL" id="AZGZ01000004">
    <property type="protein sequence ID" value="KZZ95808.1"/>
    <property type="molecule type" value="Genomic_DNA"/>
</dbReference>
<feature type="region of interest" description="Disordered" evidence="6">
    <location>
        <begin position="105"/>
        <end position="151"/>
    </location>
</feature>
<evidence type="ECO:0000313" key="9">
    <source>
        <dbReference type="Proteomes" id="UP000242877"/>
    </source>
</evidence>
<sequence>MDHHHHRTDPSTLRGLTPSPEFVDRIHGNDTPEPSDTTIINSPRIPDTMHPTTPARAHTHNPRPSSASNTPAGITYADSTYNIPDTASSLSLHDAEPDFRLPRASTAAAGAGNESIRSSSPVNSVEAFAESRRVRDRANTIDSSHSDQIDDALNRTMSRATRRMSFNTQHHQQQAQGGAAGHVQSSAGQQGQAQLQGSTGDNGAGGSDELEKRITEETYPAGAGLVFGHDDEKDASGGNDNKGRTFGWVDVHHLEDFVASRRRSVYDVDTTKAEIMKGSGANVSESDLKLGSGLTTATATANNDNDGPRDETATEKIDAGQTRFTFFSSEAQTTIHSTGIGGLVRPGESFRDLFSMSRDGGVWWLDVVNPDKGELDAIAKAFSIHPLTAEDILTQENREKVELFKNYYFVCFRTFSSHTVAASYDSSNDIDSIISVNRGSNANGRRNNHNNNNHNHNGRNNSGSRNHSPAVSSSATAAESLPGINNNGVGNGEETKELLEPLNIYMVVFRGGILTFSFEKHTHAKNVRRRIGRLRDFVSLSSDWVCYAMIDDIVDSFGPVMRDIETESETIEDQVFTARIEDFALFLSQIGNLRKKVMGMMRLLGGKADVIRGFAKRCNEEYNVTPHGDIGLYLGDIQDHVVTMTTNLAHLEKMLSRSHGNYLASLSVKNIMVGNHVNRALTKITFIATILVPLNMISSLFGMNVKVPGQEVDSTQWFWGIVGLIIGIVMLSTSLARKFKLI</sequence>
<comment type="subcellular location">
    <subcellularLocation>
        <location evidence="1">Membrane</location>
        <topology evidence="1">Multi-pass membrane protein</topology>
    </subcellularLocation>
</comment>
<gene>
    <name evidence="8" type="ORF">AAP_01484</name>
</gene>
<dbReference type="Gene3D" id="3.30.460.20">
    <property type="entry name" value="CorA soluble domain-like"/>
    <property type="match status" value="1"/>
</dbReference>
<dbReference type="OrthoDB" id="29879at2759"/>
<accession>A0A168BVU0</accession>
<keyword evidence="4 7" id="KW-1133">Transmembrane helix</keyword>
<dbReference type="VEuPathDB" id="FungiDB:AAP_01484"/>
<evidence type="ECO:0000256" key="7">
    <source>
        <dbReference type="SAM" id="Phobius"/>
    </source>
</evidence>
<dbReference type="GO" id="GO:0010961">
    <property type="term" value="P:intracellular magnesium ion homeostasis"/>
    <property type="evidence" value="ECO:0007669"/>
    <property type="project" value="TreeGrafter"/>
</dbReference>
<dbReference type="Gene3D" id="1.20.58.340">
    <property type="entry name" value="Magnesium transport protein CorA, transmembrane region"/>
    <property type="match status" value="2"/>
</dbReference>
<protein>
    <submittedName>
        <fullName evidence="8">Magnesium transporter ALR1</fullName>
    </submittedName>
</protein>
<dbReference type="Pfam" id="PF01544">
    <property type="entry name" value="CorA"/>
    <property type="match status" value="2"/>
</dbReference>
<evidence type="ECO:0000256" key="2">
    <source>
        <dbReference type="ARBA" id="ARBA00009765"/>
    </source>
</evidence>
<feature type="compositionally biased region" description="Polar residues" evidence="6">
    <location>
        <begin position="32"/>
        <end position="41"/>
    </location>
</feature>
<dbReference type="InterPro" id="IPR045863">
    <property type="entry name" value="CorA_TM1_TM2"/>
</dbReference>
<feature type="region of interest" description="Disordered" evidence="6">
    <location>
        <begin position="1"/>
        <end position="71"/>
    </location>
</feature>
<organism evidence="8 9">
    <name type="scientific">Ascosphaera apis ARSEF 7405</name>
    <dbReference type="NCBI Taxonomy" id="392613"/>
    <lineage>
        <taxon>Eukaryota</taxon>
        <taxon>Fungi</taxon>
        <taxon>Dikarya</taxon>
        <taxon>Ascomycota</taxon>
        <taxon>Pezizomycotina</taxon>
        <taxon>Eurotiomycetes</taxon>
        <taxon>Eurotiomycetidae</taxon>
        <taxon>Onygenales</taxon>
        <taxon>Ascosphaeraceae</taxon>
        <taxon>Ascosphaera</taxon>
    </lineage>
</organism>
<dbReference type="FunFam" id="1.20.58.340:FF:000027">
    <property type="entry name" value="CorA family metal ion transporter (Eurofung)"/>
    <property type="match status" value="1"/>
</dbReference>
<evidence type="ECO:0000256" key="3">
    <source>
        <dbReference type="ARBA" id="ARBA00022692"/>
    </source>
</evidence>
<dbReference type="GO" id="GO:0005886">
    <property type="term" value="C:plasma membrane"/>
    <property type="evidence" value="ECO:0007669"/>
    <property type="project" value="TreeGrafter"/>
</dbReference>
<keyword evidence="9" id="KW-1185">Reference proteome</keyword>
<dbReference type="SUPFAM" id="SSF143865">
    <property type="entry name" value="CorA soluble domain-like"/>
    <property type="match status" value="1"/>
</dbReference>
<dbReference type="CDD" id="cd12829">
    <property type="entry name" value="Alr1p-like"/>
    <property type="match status" value="1"/>
</dbReference>
<feature type="region of interest" description="Disordered" evidence="6">
    <location>
        <begin position="436"/>
        <end position="489"/>
    </location>
</feature>
<reference evidence="8 9" key="1">
    <citation type="journal article" date="2016" name="Genome Biol. Evol.">
        <title>Divergent and convergent evolution of fungal pathogenicity.</title>
        <authorList>
            <person name="Shang Y."/>
            <person name="Xiao G."/>
            <person name="Zheng P."/>
            <person name="Cen K."/>
            <person name="Zhan S."/>
            <person name="Wang C."/>
        </authorList>
    </citation>
    <scope>NUCLEOTIDE SEQUENCE [LARGE SCALE GENOMIC DNA]</scope>
    <source>
        <strain evidence="8 9">ARSEF 7405</strain>
    </source>
</reference>
<evidence type="ECO:0000256" key="6">
    <source>
        <dbReference type="SAM" id="MobiDB-lite"/>
    </source>
</evidence>
<dbReference type="SUPFAM" id="SSF144083">
    <property type="entry name" value="Magnesium transport protein CorA, transmembrane region"/>
    <property type="match status" value="1"/>
</dbReference>
<keyword evidence="5 7" id="KW-0472">Membrane</keyword>
<dbReference type="Proteomes" id="UP000242877">
    <property type="component" value="Unassembled WGS sequence"/>
</dbReference>
<evidence type="ECO:0000313" key="8">
    <source>
        <dbReference type="EMBL" id="KZZ95808.1"/>
    </source>
</evidence>
<feature type="transmembrane region" description="Helical" evidence="7">
    <location>
        <begin position="717"/>
        <end position="736"/>
    </location>
</feature>
<feature type="compositionally biased region" description="Low complexity" evidence="6">
    <location>
        <begin position="436"/>
        <end position="468"/>
    </location>
</feature>
<dbReference type="PANTHER" id="PTHR21535:SF55">
    <property type="entry name" value="MAGNESIUM TRANSPORTER ALR1-RELATED"/>
    <property type="match status" value="1"/>
</dbReference>
<comment type="caution">
    <text evidence="8">The sequence shown here is derived from an EMBL/GenBank/DDBJ whole genome shotgun (WGS) entry which is preliminary data.</text>
</comment>
<proteinExistence type="inferred from homology"/>
<evidence type="ECO:0000256" key="5">
    <source>
        <dbReference type="ARBA" id="ARBA00023136"/>
    </source>
</evidence>
<feature type="compositionally biased region" description="Basic and acidic residues" evidence="6">
    <location>
        <begin position="129"/>
        <end position="148"/>
    </location>
</feature>
<comment type="similarity">
    <text evidence="2">Belongs to the CorA metal ion transporter (MIT) (TC 1.A.35) family.</text>
</comment>
<evidence type="ECO:0000256" key="1">
    <source>
        <dbReference type="ARBA" id="ARBA00004141"/>
    </source>
</evidence>
<feature type="compositionally biased region" description="Polar residues" evidence="6">
    <location>
        <begin position="62"/>
        <end position="71"/>
    </location>
</feature>
<name>A0A168BVU0_9EURO</name>
<evidence type="ECO:0000256" key="4">
    <source>
        <dbReference type="ARBA" id="ARBA00022989"/>
    </source>
</evidence>
<feature type="compositionally biased region" description="Low complexity" evidence="6">
    <location>
        <begin position="169"/>
        <end position="198"/>
    </location>
</feature>
<feature type="transmembrane region" description="Helical" evidence="7">
    <location>
        <begin position="684"/>
        <end position="705"/>
    </location>
</feature>